<accession>A0AAN7JLU4</accession>
<proteinExistence type="predicted"/>
<evidence type="ECO:0000313" key="3">
    <source>
        <dbReference type="Proteomes" id="UP001345219"/>
    </source>
</evidence>
<gene>
    <name evidence="2" type="ORF">SAY87_014644</name>
</gene>
<dbReference type="Proteomes" id="UP001345219">
    <property type="component" value="Chromosome 12"/>
</dbReference>
<dbReference type="AlphaFoldDB" id="A0AAN7JLU4"/>
<organism evidence="2 3">
    <name type="scientific">Trapa incisa</name>
    <dbReference type="NCBI Taxonomy" id="236973"/>
    <lineage>
        <taxon>Eukaryota</taxon>
        <taxon>Viridiplantae</taxon>
        <taxon>Streptophyta</taxon>
        <taxon>Embryophyta</taxon>
        <taxon>Tracheophyta</taxon>
        <taxon>Spermatophyta</taxon>
        <taxon>Magnoliopsida</taxon>
        <taxon>eudicotyledons</taxon>
        <taxon>Gunneridae</taxon>
        <taxon>Pentapetalae</taxon>
        <taxon>rosids</taxon>
        <taxon>malvids</taxon>
        <taxon>Myrtales</taxon>
        <taxon>Lythraceae</taxon>
        <taxon>Trapa</taxon>
    </lineage>
</organism>
<feature type="region of interest" description="Disordered" evidence="1">
    <location>
        <begin position="79"/>
        <end position="100"/>
    </location>
</feature>
<sequence length="100" mass="11154">MKVGIVPFCSIPATIMRSENTSMVLVSYSAIVISKKSSNEERGRRQERLEFLYDSDLAVGKGKSEGRCPVEETWQRQALSEATPSSAQPSFRFSCSWSTI</sequence>
<evidence type="ECO:0000313" key="2">
    <source>
        <dbReference type="EMBL" id="KAK4748058.1"/>
    </source>
</evidence>
<keyword evidence="3" id="KW-1185">Reference proteome</keyword>
<comment type="caution">
    <text evidence="2">The sequence shown here is derived from an EMBL/GenBank/DDBJ whole genome shotgun (WGS) entry which is preliminary data.</text>
</comment>
<protein>
    <submittedName>
        <fullName evidence="2">Uncharacterized protein</fullName>
    </submittedName>
</protein>
<evidence type="ECO:0000256" key="1">
    <source>
        <dbReference type="SAM" id="MobiDB-lite"/>
    </source>
</evidence>
<dbReference type="EMBL" id="JAXIOK010000019">
    <property type="protein sequence ID" value="KAK4748058.1"/>
    <property type="molecule type" value="Genomic_DNA"/>
</dbReference>
<name>A0AAN7JLU4_9MYRT</name>
<reference evidence="2 3" key="1">
    <citation type="journal article" date="2023" name="Hortic Res">
        <title>Pangenome of water caltrop reveals structural variations and asymmetric subgenome divergence after allopolyploidization.</title>
        <authorList>
            <person name="Zhang X."/>
            <person name="Chen Y."/>
            <person name="Wang L."/>
            <person name="Yuan Y."/>
            <person name="Fang M."/>
            <person name="Shi L."/>
            <person name="Lu R."/>
            <person name="Comes H.P."/>
            <person name="Ma Y."/>
            <person name="Chen Y."/>
            <person name="Huang G."/>
            <person name="Zhou Y."/>
            <person name="Zheng Z."/>
            <person name="Qiu Y."/>
        </authorList>
    </citation>
    <scope>NUCLEOTIDE SEQUENCE [LARGE SCALE GENOMIC DNA]</scope>
    <source>
        <tissue evidence="2">Roots</tissue>
    </source>
</reference>